<dbReference type="Proteomes" id="UP000233767">
    <property type="component" value="Unassembled WGS sequence"/>
</dbReference>
<evidence type="ECO:0000313" key="5">
    <source>
        <dbReference type="Proteomes" id="UP000275027"/>
    </source>
</evidence>
<dbReference type="EMBL" id="PJND01000010">
    <property type="protein sequence ID" value="PKW20426.1"/>
    <property type="molecule type" value="Genomic_DNA"/>
</dbReference>
<dbReference type="EMBL" id="RCCB01000014">
    <property type="protein sequence ID" value="RLJ23618.1"/>
    <property type="molecule type" value="Genomic_DNA"/>
</dbReference>
<evidence type="ECO:0000313" key="3">
    <source>
        <dbReference type="EMBL" id="RLJ23618.1"/>
    </source>
</evidence>
<accession>A0A497U5I2</accession>
<evidence type="ECO:0000313" key="2">
    <source>
        <dbReference type="EMBL" id="PKW20426.1"/>
    </source>
</evidence>
<name>A0A497U5I2_9FLAO</name>
<reference evidence="3 5" key="2">
    <citation type="submission" date="2018-10" db="EMBL/GenBank/DDBJ databases">
        <title>Genomic Encyclopedia of Archaeal and Bacterial Type Strains, Phase II (KMG-II): from individual species to whole genera.</title>
        <authorList>
            <person name="Goeker M."/>
        </authorList>
    </citation>
    <scope>NUCLEOTIDE SEQUENCE [LARGE SCALE GENOMIC DNA]</scope>
    <source>
        <strain evidence="3 5">DSM 21886</strain>
    </source>
</reference>
<evidence type="ECO:0000256" key="1">
    <source>
        <dbReference type="SAM" id="Phobius"/>
    </source>
</evidence>
<reference evidence="2 4" key="1">
    <citation type="submission" date="2017-12" db="EMBL/GenBank/DDBJ databases">
        <title>Genomic Encyclopedia of Type Strains, Phase III (KMG-III): the genomes of soil and plant-associated and newly described type strains.</title>
        <authorList>
            <person name="Whitman W."/>
        </authorList>
    </citation>
    <scope>NUCLEOTIDE SEQUENCE [LARGE SCALE GENOMIC DNA]</scope>
    <source>
        <strain evidence="2 4">IP-10</strain>
    </source>
</reference>
<organism evidence="3 5">
    <name type="scientific">Flavobacterium lindanitolerans</name>
    <dbReference type="NCBI Taxonomy" id="428988"/>
    <lineage>
        <taxon>Bacteria</taxon>
        <taxon>Pseudomonadati</taxon>
        <taxon>Bacteroidota</taxon>
        <taxon>Flavobacteriia</taxon>
        <taxon>Flavobacteriales</taxon>
        <taxon>Flavobacteriaceae</taxon>
        <taxon>Flavobacterium</taxon>
    </lineage>
</organism>
<keyword evidence="4" id="KW-1185">Reference proteome</keyword>
<feature type="transmembrane region" description="Helical" evidence="1">
    <location>
        <begin position="12"/>
        <end position="38"/>
    </location>
</feature>
<sequence>MVFLGNFQRKLGVVNSFVIFAVCRLSDDYLIFILMAAYTLR</sequence>
<gene>
    <name evidence="2" type="ORF">B0G92_3138</name>
    <name evidence="3" type="ORF">CLV50_2890</name>
</gene>
<dbReference type="Proteomes" id="UP000275027">
    <property type="component" value="Unassembled WGS sequence"/>
</dbReference>
<dbReference type="AlphaFoldDB" id="A0A497U5I2"/>
<keyword evidence="1" id="KW-0812">Transmembrane</keyword>
<keyword evidence="1" id="KW-1133">Transmembrane helix</keyword>
<comment type="caution">
    <text evidence="3">The sequence shown here is derived from an EMBL/GenBank/DDBJ whole genome shotgun (WGS) entry which is preliminary data.</text>
</comment>
<protein>
    <submittedName>
        <fullName evidence="3">Uncharacterized protein</fullName>
    </submittedName>
</protein>
<evidence type="ECO:0000313" key="4">
    <source>
        <dbReference type="Proteomes" id="UP000233767"/>
    </source>
</evidence>
<proteinExistence type="predicted"/>
<keyword evidence="1" id="KW-0472">Membrane</keyword>